<dbReference type="AlphaFoldDB" id="A0A2P1P9F5"/>
<organism evidence="1 2">
    <name type="scientific">Candidatus Phycorickettsia trachydisci</name>
    <dbReference type="NCBI Taxonomy" id="2115978"/>
    <lineage>
        <taxon>Bacteria</taxon>
        <taxon>Pseudomonadati</taxon>
        <taxon>Pseudomonadota</taxon>
        <taxon>Alphaproteobacteria</taxon>
        <taxon>Rickettsiales</taxon>
        <taxon>Rickettsiaceae</taxon>
        <taxon>Candidatus Phycorickettsia</taxon>
    </lineage>
</organism>
<evidence type="ECO:0000313" key="2">
    <source>
        <dbReference type="Proteomes" id="UP000241762"/>
    </source>
</evidence>
<dbReference type="Proteomes" id="UP000241762">
    <property type="component" value="Chromosome"/>
</dbReference>
<keyword evidence="2" id="KW-1185">Reference proteome</keyword>
<evidence type="ECO:0000313" key="1">
    <source>
        <dbReference type="EMBL" id="AVP87899.1"/>
    </source>
</evidence>
<accession>A0A2P1P9F5</accession>
<reference evidence="1 2" key="1">
    <citation type="submission" date="2018-03" db="EMBL/GenBank/DDBJ databases">
        <title>A gene transfer event suggests a long-term partnership between eustigmatophyte algae and a novel lineage of endosymbiotic bacteria.</title>
        <authorList>
            <person name="Yurchenko T."/>
            <person name="Sevcikova T."/>
            <person name="Pribyl P."/>
            <person name="El Karkouri K."/>
            <person name="Klimes V."/>
            <person name="Amaral R."/>
            <person name="Zbrankova V."/>
            <person name="Kim E."/>
            <person name="Raoult D."/>
            <person name="Santos L.M.A."/>
            <person name="Elias M."/>
        </authorList>
    </citation>
    <scope>NUCLEOTIDE SEQUENCE [LARGE SCALE GENOMIC DNA]</scope>
    <source>
        <strain evidence="1">CCALA 838</strain>
    </source>
</reference>
<sequence length="204" mass="23227">MFSQIATDILSSSVLHDQMRLFLLTNGLNTFSTKHSLLDQFTKYSNYSYLSSFLMNSSLEVFSTFIKIFVGPDSREKINILKSAIQYSIWVHEAFKDLNQHHHLTGVLTEKVKEEYKEEIIKNMKSTLKEEFKEGFKEILKESLQEALNEVDKNKIESLEENSVNESEFTDLDVTENNTELLVAGDTLTGATLSPVTDLTDIAA</sequence>
<protein>
    <submittedName>
        <fullName evidence="1">Uncharacterized protein</fullName>
    </submittedName>
</protein>
<name>A0A2P1P9F5_9RICK</name>
<dbReference type="KEGG" id="ptc:phytr_9710"/>
<proteinExistence type="predicted"/>
<gene>
    <name evidence="1" type="ORF">phytr_9710</name>
</gene>
<dbReference type="RefSeq" id="WP_158706870.1">
    <property type="nucleotide sequence ID" value="NZ_CP027845.1"/>
</dbReference>
<dbReference type="EMBL" id="CP027845">
    <property type="protein sequence ID" value="AVP87899.1"/>
    <property type="molecule type" value="Genomic_DNA"/>
</dbReference>